<evidence type="ECO:0000313" key="1">
    <source>
        <dbReference type="EMBL" id="GMH93352.1"/>
    </source>
</evidence>
<protein>
    <submittedName>
        <fullName evidence="1">Uncharacterized protein</fullName>
    </submittedName>
</protein>
<name>A0A9W7BTA2_9STRA</name>
<proteinExistence type="predicted"/>
<gene>
    <name evidence="1" type="ORF">TrVE_jg14324</name>
</gene>
<evidence type="ECO:0000313" key="2">
    <source>
        <dbReference type="Proteomes" id="UP001165160"/>
    </source>
</evidence>
<comment type="caution">
    <text evidence="1">The sequence shown here is derived from an EMBL/GenBank/DDBJ whole genome shotgun (WGS) entry which is preliminary data.</text>
</comment>
<organism evidence="1 2">
    <name type="scientific">Triparma verrucosa</name>
    <dbReference type="NCBI Taxonomy" id="1606542"/>
    <lineage>
        <taxon>Eukaryota</taxon>
        <taxon>Sar</taxon>
        <taxon>Stramenopiles</taxon>
        <taxon>Ochrophyta</taxon>
        <taxon>Bolidophyceae</taxon>
        <taxon>Parmales</taxon>
        <taxon>Triparmaceae</taxon>
        <taxon>Triparma</taxon>
    </lineage>
</organism>
<keyword evidence="2" id="KW-1185">Reference proteome</keyword>
<accession>A0A9W7BTA2</accession>
<dbReference type="AlphaFoldDB" id="A0A9W7BTA2"/>
<dbReference type="EMBL" id="BRXX01000138">
    <property type="protein sequence ID" value="GMH93352.1"/>
    <property type="molecule type" value="Genomic_DNA"/>
</dbReference>
<reference evidence="2" key="1">
    <citation type="journal article" date="2023" name="Commun. Biol.">
        <title>Genome analysis of Parmales, the sister group of diatoms, reveals the evolutionary specialization of diatoms from phago-mixotrophs to photoautotrophs.</title>
        <authorList>
            <person name="Ban H."/>
            <person name="Sato S."/>
            <person name="Yoshikawa S."/>
            <person name="Yamada K."/>
            <person name="Nakamura Y."/>
            <person name="Ichinomiya M."/>
            <person name="Sato N."/>
            <person name="Blanc-Mathieu R."/>
            <person name="Endo H."/>
            <person name="Kuwata A."/>
            <person name="Ogata H."/>
        </authorList>
    </citation>
    <scope>NUCLEOTIDE SEQUENCE [LARGE SCALE GENOMIC DNA]</scope>
    <source>
        <strain evidence="2">NIES 3699</strain>
    </source>
</reference>
<dbReference type="Proteomes" id="UP001165160">
    <property type="component" value="Unassembled WGS sequence"/>
</dbReference>
<sequence length="406" mass="45617">MVWNGTSPSQRLKYAALLAENVKKDATQTPLPDDLPTDLNSKFDFEQHHTPKLSVDTPLRIPFPTDALALCLCQHAMLLSEEVEQTAKFHHTFRGSNRMRAATSLSIYALMGFPDSSLDRYGFNSVSLLPAPNHDTPSGMHRLDHLRQKLNYRFDINRVIRYPSPTSLDQTLPHIYACAPSISYLRPQLHGILWQDFSGTGQIYLPWCIYSFLAPNTPLHPQIEKSSLLIIPSSFFSSSHITVTSPLDPSISPDIRTVIVNTVRSDLFNPNKHHLWISRQSSRSLDSTYGAEAMTKIVTESVVHLLIQKQLTLPDSECIPIFQFLPGAPYFPGCRLVCFPDIIVDSIFRSIISAALHKSTSNHPFIVALKSIPDTLLEIFLKTKTVLLNICYKCWAFGGGKHPRVV</sequence>